<dbReference type="RefSeq" id="XP_041217259.1">
    <property type="nucleotide sequence ID" value="XM_041368706.1"/>
</dbReference>
<sequence length="556" mass="63964">MQSSPAKSPKKHNSDCAWYQWSTDFNADHEDFGDKVPIGALNILSGRKKTKSPNDYLQKWKFRTNNYLRILHEREAPPEDKKCCACGSEFPAYRDEHWRLPFHKIGKWNGGFFEETSLTKIGMDIYLGHQGMPCPALGDIHEWEDTDRPIYQPAEDFPTILEPSFLNHKQCITVVDKSGVHSIMIRFCQCPNACTPDKQLFEMAMFPASFTRPKTVFTFPVLDGFALDNLECGTSAMNYYNKLTSSIFPHLVPDRYRELMRVARQWQQLKLLKWNGFAYESRSPTSVELALFCPAYLQPSINAPLPADRNPDDPKHLHPTHLDDEVWLTDGQCFMVSKDQYKAHLAVANNLVQPSESYRDRRVRVHPPRLFCASFCCGFSKGQMANEYGLCPMSRIKPPHRWAQPSFTFYDINCQYNKHFWHRVNKSLHLSIPSGMEIIPGIGLWHVHGHQDKCYVRYASTFITGAARIDGKIMETLWAPLNIISPAMRGMSTPHRQECLDYQMNDSNFMKMIRMSGFLCQKYKEAIKGVAESASAFDKLNETADPIMVATWEEQD</sequence>
<comment type="caution">
    <text evidence="2">The sequence shown here is derived from an EMBL/GenBank/DDBJ whole genome shotgun (WGS) entry which is preliminary data.</text>
</comment>
<evidence type="ECO:0000313" key="2">
    <source>
        <dbReference type="EMBL" id="KAG1888940.1"/>
    </source>
</evidence>
<dbReference type="InterPro" id="IPR040521">
    <property type="entry name" value="KDZ"/>
</dbReference>
<keyword evidence="3" id="KW-1185">Reference proteome</keyword>
<gene>
    <name evidence="2" type="ORF">F5891DRAFT_1199081</name>
</gene>
<dbReference type="GeneID" id="64663004"/>
<evidence type="ECO:0000313" key="3">
    <source>
        <dbReference type="Proteomes" id="UP001195769"/>
    </source>
</evidence>
<dbReference type="Pfam" id="PF18803">
    <property type="entry name" value="CxC2"/>
    <property type="match status" value="1"/>
</dbReference>
<dbReference type="InterPro" id="IPR041457">
    <property type="entry name" value="CxC2_KDZ-assoc"/>
</dbReference>
<name>A0AAD4DPT6_9AGAM</name>
<reference evidence="2" key="1">
    <citation type="journal article" date="2020" name="New Phytol.">
        <title>Comparative genomics reveals dynamic genome evolution in host specialist ectomycorrhizal fungi.</title>
        <authorList>
            <person name="Lofgren L.A."/>
            <person name="Nguyen N.H."/>
            <person name="Vilgalys R."/>
            <person name="Ruytinx J."/>
            <person name="Liao H.L."/>
            <person name="Branco S."/>
            <person name="Kuo A."/>
            <person name="LaButti K."/>
            <person name="Lipzen A."/>
            <person name="Andreopoulos W."/>
            <person name="Pangilinan J."/>
            <person name="Riley R."/>
            <person name="Hundley H."/>
            <person name="Na H."/>
            <person name="Barry K."/>
            <person name="Grigoriev I.V."/>
            <person name="Stajich J.E."/>
            <person name="Kennedy P.G."/>
        </authorList>
    </citation>
    <scope>NUCLEOTIDE SEQUENCE</scope>
    <source>
        <strain evidence="2">FC203</strain>
    </source>
</reference>
<dbReference type="AlphaFoldDB" id="A0AAD4DPT6"/>
<proteinExistence type="predicted"/>
<feature type="domain" description="CxC2-like cysteine cluster KDZ transposase-associated" evidence="1">
    <location>
        <begin position="169"/>
        <end position="244"/>
    </location>
</feature>
<accession>A0AAD4DPT6</accession>
<organism evidence="2 3">
    <name type="scientific">Suillus fuscotomentosus</name>
    <dbReference type="NCBI Taxonomy" id="1912939"/>
    <lineage>
        <taxon>Eukaryota</taxon>
        <taxon>Fungi</taxon>
        <taxon>Dikarya</taxon>
        <taxon>Basidiomycota</taxon>
        <taxon>Agaricomycotina</taxon>
        <taxon>Agaricomycetes</taxon>
        <taxon>Agaricomycetidae</taxon>
        <taxon>Boletales</taxon>
        <taxon>Suillineae</taxon>
        <taxon>Suillaceae</taxon>
        <taxon>Suillus</taxon>
    </lineage>
</organism>
<protein>
    <recommendedName>
        <fullName evidence="1">CxC2-like cysteine cluster KDZ transposase-associated domain-containing protein</fullName>
    </recommendedName>
</protein>
<dbReference type="EMBL" id="JABBWK010000174">
    <property type="protein sequence ID" value="KAG1888940.1"/>
    <property type="molecule type" value="Genomic_DNA"/>
</dbReference>
<dbReference type="Proteomes" id="UP001195769">
    <property type="component" value="Unassembled WGS sequence"/>
</dbReference>
<dbReference type="Pfam" id="PF18758">
    <property type="entry name" value="KDZ"/>
    <property type="match status" value="1"/>
</dbReference>
<evidence type="ECO:0000259" key="1">
    <source>
        <dbReference type="Pfam" id="PF18803"/>
    </source>
</evidence>